<dbReference type="CDD" id="cd00555">
    <property type="entry name" value="Maf"/>
    <property type="match status" value="1"/>
</dbReference>
<keyword evidence="2" id="KW-0378">Hydrolase</keyword>
<dbReference type="GO" id="GO:0047429">
    <property type="term" value="F:nucleoside triphosphate diphosphatase activity"/>
    <property type="evidence" value="ECO:0007669"/>
    <property type="project" value="InterPro"/>
</dbReference>
<dbReference type="PANTHER" id="PTHR43213:SF5">
    <property type="entry name" value="BIFUNCTIONAL DTTP_UTP PYROPHOSPHATASE_METHYLTRANSFERASE PROTEIN-RELATED"/>
    <property type="match status" value="1"/>
</dbReference>
<dbReference type="HAMAP" id="MF_00528">
    <property type="entry name" value="Maf"/>
    <property type="match status" value="1"/>
</dbReference>
<protein>
    <submittedName>
        <fullName evidence="3">Putative nucleic acid-binding protein asmtl</fullName>
    </submittedName>
</protein>
<name>A0A023F7Z4_TRIIF</name>
<dbReference type="AlphaFoldDB" id="A0A023F7Z4"/>
<comment type="cofactor">
    <cofactor evidence="1">
        <name>a divalent metal cation</name>
        <dbReference type="ChEBI" id="CHEBI:60240"/>
    </cofactor>
</comment>
<sequence>MLEPIKHALDFQRIVLASVSPRRSEILHNIGLHFEIMPSLFEENLDPRSFPSIKEYAVETAYRKVLDVAERMTRDANQPDIIIGADTVVVLDGKIYGKPGSMRTAQKYLETLSGRQHAVHTGVAIRTPNATVKFHETTLVTMAYLSEVVIDAYLRTKEPLDKAGAYAIQGFGASLIEKIDGDFYNVMGLPVHSFCKHLLWLFEDRAKKMELTRTIGAKAADEVLSKKIAITAPKTAEKKKSPK</sequence>
<dbReference type="InterPro" id="IPR003697">
    <property type="entry name" value="Maf-like"/>
</dbReference>
<dbReference type="NCBIfam" id="TIGR00172">
    <property type="entry name" value="maf"/>
    <property type="match status" value="1"/>
</dbReference>
<dbReference type="InterPro" id="IPR029001">
    <property type="entry name" value="ITPase-like_fam"/>
</dbReference>
<dbReference type="SUPFAM" id="SSF52972">
    <property type="entry name" value="ITPase-like"/>
    <property type="match status" value="1"/>
</dbReference>
<dbReference type="Gene3D" id="3.90.950.10">
    <property type="match status" value="1"/>
</dbReference>
<evidence type="ECO:0000313" key="3">
    <source>
        <dbReference type="EMBL" id="JAC17375.1"/>
    </source>
</evidence>
<proteinExistence type="evidence at transcript level"/>
<evidence type="ECO:0000256" key="2">
    <source>
        <dbReference type="ARBA" id="ARBA00022801"/>
    </source>
</evidence>
<dbReference type="EMBL" id="GBBI01001337">
    <property type="protein sequence ID" value="JAC17375.1"/>
    <property type="molecule type" value="mRNA"/>
</dbReference>
<accession>A0A023F7Z4</accession>
<organism evidence="3">
    <name type="scientific">Triatoma infestans</name>
    <name type="common">Assassin bug</name>
    <dbReference type="NCBI Taxonomy" id="30076"/>
    <lineage>
        <taxon>Eukaryota</taxon>
        <taxon>Metazoa</taxon>
        <taxon>Ecdysozoa</taxon>
        <taxon>Arthropoda</taxon>
        <taxon>Hexapoda</taxon>
        <taxon>Insecta</taxon>
        <taxon>Pterygota</taxon>
        <taxon>Neoptera</taxon>
        <taxon>Paraneoptera</taxon>
        <taxon>Hemiptera</taxon>
        <taxon>Heteroptera</taxon>
        <taxon>Panheteroptera</taxon>
        <taxon>Cimicomorpha</taxon>
        <taxon>Reduviidae</taxon>
        <taxon>Triatominae</taxon>
        <taxon>Triatoma</taxon>
    </lineage>
</organism>
<evidence type="ECO:0000256" key="1">
    <source>
        <dbReference type="ARBA" id="ARBA00001968"/>
    </source>
</evidence>
<dbReference type="Pfam" id="PF02545">
    <property type="entry name" value="Maf"/>
    <property type="match status" value="1"/>
</dbReference>
<dbReference type="PANTHER" id="PTHR43213">
    <property type="entry name" value="BIFUNCTIONAL DTTP/UTP PYROPHOSPHATASE/METHYLTRANSFERASE PROTEIN-RELATED"/>
    <property type="match status" value="1"/>
</dbReference>
<reference evidence="3" key="1">
    <citation type="journal article" date="2014" name="PLoS Negl. Trop. Dis.">
        <title>An updated insight into the Sialotranscriptome of Triatoma infestans: developmental stage and geographic variations.</title>
        <authorList>
            <person name="Schwarz A."/>
            <person name="Medrano-Mercado N."/>
            <person name="Schaub G.A."/>
            <person name="Struchiner C.J."/>
            <person name="Bargues M.D."/>
            <person name="Levy M.Z."/>
            <person name="Ribeiro J.M."/>
        </authorList>
    </citation>
    <scope>NUCLEOTIDE SEQUENCE</scope>
    <source>
        <strain evidence="3">Chile</strain>
        <tissue evidence="3">Salivary glands</tissue>
    </source>
</reference>